<keyword evidence="2" id="KW-1185">Reference proteome</keyword>
<proteinExistence type="predicted"/>
<name>A0A6G1JZB4_9PLEO</name>
<dbReference type="EMBL" id="MU005778">
    <property type="protein sequence ID" value="KAF2705551.1"/>
    <property type="molecule type" value="Genomic_DNA"/>
</dbReference>
<dbReference type="AlphaFoldDB" id="A0A6G1JZB4"/>
<gene>
    <name evidence="1" type="ORF">K504DRAFT_92494</name>
</gene>
<reference evidence="1" key="1">
    <citation type="journal article" date="2020" name="Stud. Mycol.">
        <title>101 Dothideomycetes genomes: a test case for predicting lifestyles and emergence of pathogens.</title>
        <authorList>
            <person name="Haridas S."/>
            <person name="Albert R."/>
            <person name="Binder M."/>
            <person name="Bloem J."/>
            <person name="Labutti K."/>
            <person name="Salamov A."/>
            <person name="Andreopoulos B."/>
            <person name="Baker S."/>
            <person name="Barry K."/>
            <person name="Bills G."/>
            <person name="Bluhm B."/>
            <person name="Cannon C."/>
            <person name="Castanera R."/>
            <person name="Culley D."/>
            <person name="Daum C."/>
            <person name="Ezra D."/>
            <person name="Gonzalez J."/>
            <person name="Henrissat B."/>
            <person name="Kuo A."/>
            <person name="Liang C."/>
            <person name="Lipzen A."/>
            <person name="Lutzoni F."/>
            <person name="Magnuson J."/>
            <person name="Mondo S."/>
            <person name="Nolan M."/>
            <person name="Ohm R."/>
            <person name="Pangilinan J."/>
            <person name="Park H.-J."/>
            <person name="Ramirez L."/>
            <person name="Alfaro M."/>
            <person name="Sun H."/>
            <person name="Tritt A."/>
            <person name="Yoshinaga Y."/>
            <person name="Zwiers L.-H."/>
            <person name="Turgeon B."/>
            <person name="Goodwin S."/>
            <person name="Spatafora J."/>
            <person name="Crous P."/>
            <person name="Grigoriev I."/>
        </authorList>
    </citation>
    <scope>NUCLEOTIDE SEQUENCE</scope>
    <source>
        <strain evidence="1">CBS 279.74</strain>
    </source>
</reference>
<evidence type="ECO:0000313" key="2">
    <source>
        <dbReference type="Proteomes" id="UP000799428"/>
    </source>
</evidence>
<protein>
    <submittedName>
        <fullName evidence="1">Uncharacterized protein</fullName>
    </submittedName>
</protein>
<dbReference type="Proteomes" id="UP000799428">
    <property type="component" value="Unassembled WGS sequence"/>
</dbReference>
<evidence type="ECO:0000313" key="1">
    <source>
        <dbReference type="EMBL" id="KAF2705551.1"/>
    </source>
</evidence>
<sequence length="197" mass="22251">MTCPRYQISETSHLAGVTPQARRSALRIHTCSETCATEGVTLGPSRRLINTYWARGYRPTDASNSSVFALAFSILVAYDMYCIRIEHDLRDRRRRKTSEWLKGARQPTTPLITSRKGKCNVGLLHHSLSVRLHNAWGGVHSGKSSPQCCTRCGGGLDLVHMNRAFVYMVSLYTKAFHYRSCHLPVWKLIITSHYSVP</sequence>
<accession>A0A6G1JZB4</accession>
<organism evidence="1 2">
    <name type="scientific">Pleomassaria siparia CBS 279.74</name>
    <dbReference type="NCBI Taxonomy" id="1314801"/>
    <lineage>
        <taxon>Eukaryota</taxon>
        <taxon>Fungi</taxon>
        <taxon>Dikarya</taxon>
        <taxon>Ascomycota</taxon>
        <taxon>Pezizomycotina</taxon>
        <taxon>Dothideomycetes</taxon>
        <taxon>Pleosporomycetidae</taxon>
        <taxon>Pleosporales</taxon>
        <taxon>Pleomassariaceae</taxon>
        <taxon>Pleomassaria</taxon>
    </lineage>
</organism>